<reference evidence="2" key="2">
    <citation type="journal article" date="2023" name="IMA Fungus">
        <title>Comparative genomic study of the Penicillium genus elucidates a diverse pangenome and 15 lateral gene transfer events.</title>
        <authorList>
            <person name="Petersen C."/>
            <person name="Sorensen T."/>
            <person name="Nielsen M.R."/>
            <person name="Sondergaard T.E."/>
            <person name="Sorensen J.L."/>
            <person name="Fitzpatrick D.A."/>
            <person name="Frisvad J.C."/>
            <person name="Nielsen K.L."/>
        </authorList>
    </citation>
    <scope>NUCLEOTIDE SEQUENCE</scope>
    <source>
        <strain evidence="2">IBT 35675</strain>
    </source>
</reference>
<dbReference type="AlphaFoldDB" id="A0A9W9R4X8"/>
<evidence type="ECO:0000313" key="2">
    <source>
        <dbReference type="EMBL" id="KAJ5353776.1"/>
    </source>
</evidence>
<evidence type="ECO:0000256" key="1">
    <source>
        <dbReference type="SAM" id="MobiDB-lite"/>
    </source>
</evidence>
<name>A0A9W9R4X8_PENBR</name>
<comment type="caution">
    <text evidence="2">The sequence shown here is derived from an EMBL/GenBank/DDBJ whole genome shotgun (WGS) entry which is preliminary data.</text>
</comment>
<reference evidence="2" key="1">
    <citation type="submission" date="2022-12" db="EMBL/GenBank/DDBJ databases">
        <authorList>
            <person name="Petersen C."/>
        </authorList>
    </citation>
    <scope>NUCLEOTIDE SEQUENCE</scope>
    <source>
        <strain evidence="2">IBT 35675</strain>
    </source>
</reference>
<dbReference type="Proteomes" id="UP001148299">
    <property type="component" value="Unassembled WGS sequence"/>
</dbReference>
<protein>
    <submittedName>
        <fullName evidence="2">Uncharacterized protein</fullName>
    </submittedName>
</protein>
<sequence>MTKRTPGKSVPRGTRNIYAKFNIGLAEYERQEILLNFLRISYVPELNEFLADGGDGSMIFRSPLRARAFKAKLLDRLHELPADIRACAPDDETCVKYLWEILIEHRNFKENAVWLNPATINPDGSYVTFSRARPAGPAAPLPAVVPGPPIVPGGPVVPGGPGSGFIPAFAPPPPPPIPAPPVGPTAPEVVDFEGISERAPSPDLGTEILSTGVRPELPGLPAISDLSPGSRHIDLPVRPELPGLPAISDLSPGSRHTDLPVRPELPGLPAISDLSPGSRHIDLPVRPELPGLPAISDLSPGSRHTNLPIREKNPNSPASLDPEDPILGTASPTQEAGVLFDQFINYDADTDSQSSKSANTTEAEKGGVVPDKKTRKRSRDDEEEELPKPKKRTKRPRQNIKRPRTKNTKKSRTKKV</sequence>
<feature type="compositionally biased region" description="Polar residues" evidence="1">
    <location>
        <begin position="351"/>
        <end position="361"/>
    </location>
</feature>
<gene>
    <name evidence="2" type="ORF">N7541_006340</name>
</gene>
<proteinExistence type="predicted"/>
<feature type="compositionally biased region" description="Basic residues" evidence="1">
    <location>
        <begin position="389"/>
        <end position="416"/>
    </location>
</feature>
<evidence type="ECO:0000313" key="3">
    <source>
        <dbReference type="Proteomes" id="UP001148299"/>
    </source>
</evidence>
<feature type="region of interest" description="Disordered" evidence="1">
    <location>
        <begin position="244"/>
        <end position="416"/>
    </location>
</feature>
<dbReference type="EMBL" id="JAPZBR010000005">
    <property type="protein sequence ID" value="KAJ5353776.1"/>
    <property type="molecule type" value="Genomic_DNA"/>
</dbReference>
<accession>A0A9W9R4X8</accession>
<organism evidence="2 3">
    <name type="scientific">Penicillium brevicompactum</name>
    <dbReference type="NCBI Taxonomy" id="5074"/>
    <lineage>
        <taxon>Eukaryota</taxon>
        <taxon>Fungi</taxon>
        <taxon>Dikarya</taxon>
        <taxon>Ascomycota</taxon>
        <taxon>Pezizomycotina</taxon>
        <taxon>Eurotiomycetes</taxon>
        <taxon>Eurotiomycetidae</taxon>
        <taxon>Eurotiales</taxon>
        <taxon>Aspergillaceae</taxon>
        <taxon>Penicillium</taxon>
    </lineage>
</organism>
<keyword evidence="3" id="KW-1185">Reference proteome</keyword>